<accession>A0A4P6WVC4</accession>
<dbReference type="AlphaFoldDB" id="A0A4P6WVC4"/>
<organism evidence="1 2">
    <name type="scientific">Hydrogenophaga pseudoflava</name>
    <name type="common">Pseudomonas carboxydoflava</name>
    <dbReference type="NCBI Taxonomy" id="47421"/>
    <lineage>
        <taxon>Bacteria</taxon>
        <taxon>Pseudomonadati</taxon>
        <taxon>Pseudomonadota</taxon>
        <taxon>Betaproteobacteria</taxon>
        <taxon>Burkholderiales</taxon>
        <taxon>Comamonadaceae</taxon>
        <taxon>Hydrogenophaga</taxon>
    </lineage>
</organism>
<evidence type="ECO:0000313" key="1">
    <source>
        <dbReference type="EMBL" id="QBM26459.1"/>
    </source>
</evidence>
<reference evidence="1 2" key="1">
    <citation type="submission" date="2019-03" db="EMBL/GenBank/DDBJ databases">
        <authorList>
            <person name="Sebastian G."/>
            <person name="Baumann P."/>
            <person name="Ruckert C."/>
            <person name="Kalinowski J."/>
            <person name="Nebel B."/>
            <person name="Takors R."/>
            <person name="Blombach B."/>
        </authorList>
    </citation>
    <scope>NUCLEOTIDE SEQUENCE [LARGE SCALE GENOMIC DNA]</scope>
    <source>
        <strain evidence="1 2">DSM 1084</strain>
    </source>
</reference>
<dbReference type="EMBL" id="CP037867">
    <property type="protein sequence ID" value="QBM26459.1"/>
    <property type="molecule type" value="Genomic_DNA"/>
</dbReference>
<proteinExistence type="predicted"/>
<dbReference type="KEGG" id="hpse:HPF_02120"/>
<protein>
    <submittedName>
        <fullName evidence="1">Uncharacterized protein</fullName>
    </submittedName>
</protein>
<evidence type="ECO:0000313" key="2">
    <source>
        <dbReference type="Proteomes" id="UP000293912"/>
    </source>
</evidence>
<dbReference type="Proteomes" id="UP000293912">
    <property type="component" value="Chromosome"/>
</dbReference>
<keyword evidence="2" id="KW-1185">Reference proteome</keyword>
<name>A0A4P6WVC4_HYDPS</name>
<sequence length="177" mass="18514">MHPLRAAGLAALLALGACSPTFNWREWPVAGTPLRALMPCKPESASRPVPMLGTPVELHMQACETGGMRFALAWADVGRADQVPAALAAWRVASLQTLRVPAASPDDPGLAWSVGVKGAPQAQGVQARGTDPQGQPVVMQAAYFARGTQVFQAAVYGARLDEGAREAFFAGLSLAQP</sequence>
<dbReference type="PROSITE" id="PS51257">
    <property type="entry name" value="PROKAR_LIPOPROTEIN"/>
    <property type="match status" value="1"/>
</dbReference>
<gene>
    <name evidence="1" type="ORF">HPF_02120</name>
</gene>